<proteinExistence type="inferred from homology"/>
<dbReference type="AlphaFoldDB" id="A0A518K5L8"/>
<accession>A0A518K5L8</accession>
<dbReference type="NCBIfam" id="TIGR00255">
    <property type="entry name" value="YicC/YloC family endoribonuclease"/>
    <property type="match status" value="1"/>
</dbReference>
<keyword evidence="4" id="KW-0378">Hydrolase</keyword>
<evidence type="ECO:0000256" key="3">
    <source>
        <dbReference type="ARBA" id="ARBA00022759"/>
    </source>
</evidence>
<dbReference type="GO" id="GO:0016787">
    <property type="term" value="F:hydrolase activity"/>
    <property type="evidence" value="ECO:0007669"/>
    <property type="project" value="UniProtKB-KW"/>
</dbReference>
<evidence type="ECO:0000313" key="8">
    <source>
        <dbReference type="EMBL" id="QDV73089.1"/>
    </source>
</evidence>
<organism evidence="8 9">
    <name type="scientific">Botrimarina mediterranea</name>
    <dbReference type="NCBI Taxonomy" id="2528022"/>
    <lineage>
        <taxon>Bacteria</taxon>
        <taxon>Pseudomonadati</taxon>
        <taxon>Planctomycetota</taxon>
        <taxon>Planctomycetia</taxon>
        <taxon>Pirellulales</taxon>
        <taxon>Lacipirellulaceae</taxon>
        <taxon>Botrimarina</taxon>
    </lineage>
</organism>
<evidence type="ECO:0000259" key="7">
    <source>
        <dbReference type="Pfam" id="PF08340"/>
    </source>
</evidence>
<dbReference type="GO" id="GO:0004521">
    <property type="term" value="F:RNA endonuclease activity"/>
    <property type="evidence" value="ECO:0007669"/>
    <property type="project" value="InterPro"/>
</dbReference>
<dbReference type="Proteomes" id="UP000316426">
    <property type="component" value="Chromosome"/>
</dbReference>
<keyword evidence="9" id="KW-1185">Reference proteome</keyword>
<evidence type="ECO:0000256" key="5">
    <source>
        <dbReference type="ARBA" id="ARBA00035648"/>
    </source>
</evidence>
<name>A0A518K5L8_9BACT</name>
<evidence type="ECO:0000256" key="2">
    <source>
        <dbReference type="ARBA" id="ARBA00022722"/>
    </source>
</evidence>
<dbReference type="InterPro" id="IPR013551">
    <property type="entry name" value="YicC-like_C"/>
</dbReference>
<comment type="cofactor">
    <cofactor evidence="1">
        <name>a divalent metal cation</name>
        <dbReference type="ChEBI" id="CHEBI:60240"/>
    </cofactor>
</comment>
<dbReference type="PANTHER" id="PTHR30636">
    <property type="entry name" value="UPF0701 PROTEIN YICC"/>
    <property type="match status" value="1"/>
</dbReference>
<keyword evidence="2" id="KW-0540">Nuclease</keyword>
<gene>
    <name evidence="8" type="ORF">Spa11_12780</name>
</gene>
<evidence type="ECO:0000259" key="6">
    <source>
        <dbReference type="Pfam" id="PF03755"/>
    </source>
</evidence>
<dbReference type="InterPro" id="IPR013527">
    <property type="entry name" value="YicC-like_N"/>
</dbReference>
<comment type="similarity">
    <text evidence="5">Belongs to the YicC/YloC family.</text>
</comment>
<feature type="domain" description="Endoribonuclease YicC-like N-terminal" evidence="6">
    <location>
        <begin position="3"/>
        <end position="153"/>
    </location>
</feature>
<dbReference type="EMBL" id="CP036349">
    <property type="protein sequence ID" value="QDV73089.1"/>
    <property type="molecule type" value="Genomic_DNA"/>
</dbReference>
<reference evidence="8 9" key="1">
    <citation type="submission" date="2019-02" db="EMBL/GenBank/DDBJ databases">
        <title>Deep-cultivation of Planctomycetes and their phenomic and genomic characterization uncovers novel biology.</title>
        <authorList>
            <person name="Wiegand S."/>
            <person name="Jogler M."/>
            <person name="Boedeker C."/>
            <person name="Pinto D."/>
            <person name="Vollmers J."/>
            <person name="Rivas-Marin E."/>
            <person name="Kohn T."/>
            <person name="Peeters S.H."/>
            <person name="Heuer A."/>
            <person name="Rast P."/>
            <person name="Oberbeckmann S."/>
            <person name="Bunk B."/>
            <person name="Jeske O."/>
            <person name="Meyerdierks A."/>
            <person name="Storesund J.E."/>
            <person name="Kallscheuer N."/>
            <person name="Luecker S."/>
            <person name="Lage O.M."/>
            <person name="Pohl T."/>
            <person name="Merkel B.J."/>
            <person name="Hornburger P."/>
            <person name="Mueller R.-W."/>
            <person name="Bruemmer F."/>
            <person name="Labrenz M."/>
            <person name="Spormann A.M."/>
            <person name="Op den Camp H."/>
            <person name="Overmann J."/>
            <person name="Amann R."/>
            <person name="Jetten M.S.M."/>
            <person name="Mascher T."/>
            <person name="Medema M.H."/>
            <person name="Devos D.P."/>
            <person name="Kaster A.-K."/>
            <person name="Ovreas L."/>
            <person name="Rohde M."/>
            <person name="Galperin M.Y."/>
            <person name="Jogler C."/>
        </authorList>
    </citation>
    <scope>NUCLEOTIDE SEQUENCE [LARGE SCALE GENOMIC DNA]</scope>
    <source>
        <strain evidence="8 9">Spa11</strain>
    </source>
</reference>
<dbReference type="KEGG" id="bmei:Spa11_12780"/>
<evidence type="ECO:0000256" key="1">
    <source>
        <dbReference type="ARBA" id="ARBA00001968"/>
    </source>
</evidence>
<feature type="domain" description="Endoribonuclease YicC-like C-terminal" evidence="7">
    <location>
        <begin position="170"/>
        <end position="295"/>
    </location>
</feature>
<protein>
    <recommendedName>
        <fullName evidence="10">YicC-like family, N-terminal region</fullName>
    </recommendedName>
</protein>
<keyword evidence="3" id="KW-0255">Endonuclease</keyword>
<dbReference type="Pfam" id="PF03755">
    <property type="entry name" value="YicC-like_N"/>
    <property type="match status" value="1"/>
</dbReference>
<dbReference type="RefSeq" id="WP_145109469.1">
    <property type="nucleotide sequence ID" value="NZ_CP036349.1"/>
</dbReference>
<evidence type="ECO:0000256" key="4">
    <source>
        <dbReference type="ARBA" id="ARBA00022801"/>
    </source>
</evidence>
<dbReference type="PANTHER" id="PTHR30636:SF3">
    <property type="entry name" value="UPF0701 PROTEIN YICC"/>
    <property type="match status" value="1"/>
</dbReference>
<evidence type="ECO:0008006" key="10">
    <source>
        <dbReference type="Google" id="ProtNLM"/>
    </source>
</evidence>
<dbReference type="Pfam" id="PF08340">
    <property type="entry name" value="YicC-like_C"/>
    <property type="match status" value="1"/>
</dbReference>
<evidence type="ECO:0000313" key="9">
    <source>
        <dbReference type="Proteomes" id="UP000316426"/>
    </source>
</evidence>
<dbReference type="InterPro" id="IPR005229">
    <property type="entry name" value="YicC/YloC-like"/>
</dbReference>
<sequence>MLLSMTGFGEGRAESPTIIVVAEVRSINNRHLKISYRSSDGYHNLEPEVERLVRDRVRRGTVQLNVRVERRSRAADYRINSEVLLNYQEQLTKLGGVHTQVTIDKLLTLPGVISTPDASSADPEADWPTMEQAILAALDSLDEMRRREGEALAADLRSQADVVESELAGVEARSPLVADAYRQRLQERVGQAIEKVGVTLEPADLVREVALFVDRSDISEEIVRLRSHLVQFEAAINEAPTRQEGVGRKLEFITQEMGREVNTIGSKANDSEISARVVEMKTSLERVREQVQNVE</sequence>